<dbReference type="NCBIfam" id="TIGR01646">
    <property type="entry name" value="vgr_GE"/>
    <property type="match status" value="1"/>
</dbReference>
<dbReference type="Pfam" id="PF05954">
    <property type="entry name" value="Phage_GPD"/>
    <property type="match status" value="1"/>
</dbReference>
<dbReference type="InterPro" id="IPR017847">
    <property type="entry name" value="T6SS_RhsGE_Vgr_subset"/>
</dbReference>
<dbReference type="RefSeq" id="WP_265689408.1">
    <property type="nucleotide sequence ID" value="NZ_JAKRRX010000216.1"/>
</dbReference>
<dbReference type="NCBIfam" id="TIGR03361">
    <property type="entry name" value="VI_Rhs_Vgr"/>
    <property type="match status" value="1"/>
</dbReference>
<dbReference type="SUPFAM" id="SSF69349">
    <property type="entry name" value="Phage fibre proteins"/>
    <property type="match status" value="1"/>
</dbReference>
<dbReference type="Proteomes" id="UP001155586">
    <property type="component" value="Unassembled WGS sequence"/>
</dbReference>
<dbReference type="InterPro" id="IPR006531">
    <property type="entry name" value="Gp5/Vgr_OB"/>
</dbReference>
<protein>
    <submittedName>
        <fullName evidence="4">Type VI secretion system tip protein VgrG</fullName>
    </submittedName>
</protein>
<feature type="domain" description="Gp5/Type VI secretion system Vgr protein OB-fold" evidence="2">
    <location>
        <begin position="391"/>
        <end position="455"/>
    </location>
</feature>
<proteinExistence type="inferred from homology"/>
<dbReference type="Gene3D" id="4.10.220.110">
    <property type="match status" value="1"/>
</dbReference>
<accession>A0A9X3CK81</accession>
<dbReference type="PANTHER" id="PTHR32305">
    <property type="match status" value="1"/>
</dbReference>
<sequence>MATLRYSISVEGQSEELFVVREFDAHESLSSVQISEGVQCHGYRYDVALASRQHTVTAEQIVDKNVELNMFRNGERVRTVHGIVRSFSKGDTGHSYTFYSMVFVPAIERLSLRHNSRTFQQHTAADIISVLLQENGIDNYSFALKRELTLREFCVQYRETDLAFIERLAAEEGLTYSFIHEQGKHTVIFSDASDSLPLLGEPVTYNNISGGIAEDAYICGLTERKQSDVCHSALSDYSFKKPEYLFAQTLSSAGDTAVQYEHYDFPGRFKDDETGSAFNDIRLQALRRNAHIAVAKGDHQSLQAGINFKLMDHLNPDMNRHWLVVSIVSRGEQPQALEEEAGAGATTFKSDLTLIPTTNNWQAEPQPKPKVDGPCVATVVGPLGEEIFCDEHGRVKLHFPWDRYSNSDEHSSCWIRVSQGWAGAQYGMMSLPRIGQEVIVSFLNGDPDQPIVTGRNYHAQNRLPYSVPDHKTKTVMRSKTHQGEGFNELSFEDLAGEEQIYLHAQKDLNCAINNASTTHVFHDHHTLVESNQFKQITVNQHSTTTGESRLAVKGNKVDINHASIQQQVANKYVAQAGREVHLKSGAKVVIEAGAEITLKAGGSFVKVDGSGVHLVGPAINLNAGGSAGQGSGFQGDIAELPGGVESPLPPEVPKTVSYQALLKAEESSLVAVSMCPEE</sequence>
<dbReference type="InterPro" id="IPR054030">
    <property type="entry name" value="Gp5_Vgr_C"/>
</dbReference>
<evidence type="ECO:0000259" key="3">
    <source>
        <dbReference type="Pfam" id="PF22178"/>
    </source>
</evidence>
<dbReference type="PANTHER" id="PTHR32305:SF11">
    <property type="entry name" value="TYPE VI SECRETION SYSTEM SPIKE PROTEIN VGRG3"/>
    <property type="match status" value="1"/>
</dbReference>
<evidence type="ECO:0000256" key="1">
    <source>
        <dbReference type="ARBA" id="ARBA00005558"/>
    </source>
</evidence>
<feature type="domain" description="Gp5/Type VI secretion system Vgr C-terminal trimerisation" evidence="3">
    <location>
        <begin position="475"/>
        <end position="579"/>
    </location>
</feature>
<dbReference type="Gene3D" id="3.55.50.10">
    <property type="entry name" value="Baseplate protein-like domains"/>
    <property type="match status" value="1"/>
</dbReference>
<evidence type="ECO:0000313" key="5">
    <source>
        <dbReference type="Proteomes" id="UP001155586"/>
    </source>
</evidence>
<dbReference type="InterPro" id="IPR006533">
    <property type="entry name" value="T6SS_Vgr_RhsGE"/>
</dbReference>
<dbReference type="InterPro" id="IPR037026">
    <property type="entry name" value="Vgr_OB-fold_dom_sf"/>
</dbReference>
<reference evidence="4" key="1">
    <citation type="submission" date="2022-02" db="EMBL/GenBank/DDBJ databases">
        <title>Vibrio sp. nov., a new bacterium isolated from Bohai sea, China.</title>
        <authorList>
            <person name="Yuan Y."/>
        </authorList>
    </citation>
    <scope>NUCLEOTIDE SEQUENCE</scope>
    <source>
        <strain evidence="4">DBSS07</strain>
    </source>
</reference>
<dbReference type="Gene3D" id="2.40.50.230">
    <property type="entry name" value="Gp5 N-terminal domain"/>
    <property type="match status" value="1"/>
</dbReference>
<dbReference type="EMBL" id="JAKRRX010000216">
    <property type="protein sequence ID" value="MCW8336335.1"/>
    <property type="molecule type" value="Genomic_DNA"/>
</dbReference>
<evidence type="ECO:0000313" key="4">
    <source>
        <dbReference type="EMBL" id="MCW8336335.1"/>
    </source>
</evidence>
<evidence type="ECO:0000259" key="2">
    <source>
        <dbReference type="Pfam" id="PF04717"/>
    </source>
</evidence>
<dbReference type="SUPFAM" id="SSF69255">
    <property type="entry name" value="gp5 N-terminal domain-like"/>
    <property type="match status" value="1"/>
</dbReference>
<gene>
    <name evidence="4" type="primary">vgrG</name>
    <name evidence="4" type="ORF">MD483_21215</name>
</gene>
<comment type="caution">
    <text evidence="4">The sequence shown here is derived from an EMBL/GenBank/DDBJ whole genome shotgun (WGS) entry which is preliminary data.</text>
</comment>
<dbReference type="Pfam" id="PF04717">
    <property type="entry name" value="Phage_base_V"/>
    <property type="match status" value="1"/>
</dbReference>
<comment type="similarity">
    <text evidence="1">Belongs to the VgrG protein family.</text>
</comment>
<name>A0A9X3CK81_9VIBR</name>
<organism evidence="4 5">
    <name type="scientific">Vibrio paucivorans</name>
    <dbReference type="NCBI Taxonomy" id="2829489"/>
    <lineage>
        <taxon>Bacteria</taxon>
        <taxon>Pseudomonadati</taxon>
        <taxon>Pseudomonadota</taxon>
        <taxon>Gammaproteobacteria</taxon>
        <taxon>Vibrionales</taxon>
        <taxon>Vibrionaceae</taxon>
        <taxon>Vibrio</taxon>
    </lineage>
</organism>
<dbReference type="InterPro" id="IPR050708">
    <property type="entry name" value="T6SS_VgrG/RHS"/>
</dbReference>
<keyword evidence="5" id="KW-1185">Reference proteome</keyword>
<dbReference type="AlphaFoldDB" id="A0A9X3CK81"/>
<dbReference type="Gene3D" id="2.30.110.50">
    <property type="match status" value="1"/>
</dbReference>
<dbReference type="Pfam" id="PF22178">
    <property type="entry name" value="Gp5_trimer_C"/>
    <property type="match status" value="1"/>
</dbReference>
<dbReference type="SUPFAM" id="SSF69279">
    <property type="entry name" value="Phage tail proteins"/>
    <property type="match status" value="2"/>
</dbReference>